<gene>
    <name evidence="1" type="ORF">EJ08DRAFT_70833</name>
</gene>
<accession>A0A9P4TSV4</accession>
<keyword evidence="2" id="KW-1185">Reference proteome</keyword>
<evidence type="ECO:0000313" key="2">
    <source>
        <dbReference type="Proteomes" id="UP000800235"/>
    </source>
</evidence>
<organism evidence="1 2">
    <name type="scientific">Tothia fuscella</name>
    <dbReference type="NCBI Taxonomy" id="1048955"/>
    <lineage>
        <taxon>Eukaryota</taxon>
        <taxon>Fungi</taxon>
        <taxon>Dikarya</taxon>
        <taxon>Ascomycota</taxon>
        <taxon>Pezizomycotina</taxon>
        <taxon>Dothideomycetes</taxon>
        <taxon>Pleosporomycetidae</taxon>
        <taxon>Venturiales</taxon>
        <taxon>Cylindrosympodiaceae</taxon>
        <taxon>Tothia</taxon>
    </lineage>
</organism>
<reference evidence="1" key="1">
    <citation type="journal article" date="2020" name="Stud. Mycol.">
        <title>101 Dothideomycetes genomes: a test case for predicting lifestyles and emergence of pathogens.</title>
        <authorList>
            <person name="Haridas S."/>
            <person name="Albert R."/>
            <person name="Binder M."/>
            <person name="Bloem J."/>
            <person name="Labutti K."/>
            <person name="Salamov A."/>
            <person name="Andreopoulos B."/>
            <person name="Baker S."/>
            <person name="Barry K."/>
            <person name="Bills G."/>
            <person name="Bluhm B."/>
            <person name="Cannon C."/>
            <person name="Castanera R."/>
            <person name="Culley D."/>
            <person name="Daum C."/>
            <person name="Ezra D."/>
            <person name="Gonzalez J."/>
            <person name="Henrissat B."/>
            <person name="Kuo A."/>
            <person name="Liang C."/>
            <person name="Lipzen A."/>
            <person name="Lutzoni F."/>
            <person name="Magnuson J."/>
            <person name="Mondo S."/>
            <person name="Nolan M."/>
            <person name="Ohm R."/>
            <person name="Pangilinan J."/>
            <person name="Park H.-J."/>
            <person name="Ramirez L."/>
            <person name="Alfaro M."/>
            <person name="Sun H."/>
            <person name="Tritt A."/>
            <person name="Yoshinaga Y."/>
            <person name="Zwiers L.-H."/>
            <person name="Turgeon B."/>
            <person name="Goodwin S."/>
            <person name="Spatafora J."/>
            <person name="Crous P."/>
            <person name="Grigoriev I."/>
        </authorList>
    </citation>
    <scope>NUCLEOTIDE SEQUENCE</scope>
    <source>
        <strain evidence="1">CBS 130266</strain>
    </source>
</reference>
<dbReference type="AlphaFoldDB" id="A0A9P4TSV4"/>
<name>A0A9P4TSV4_9PEZI</name>
<protein>
    <submittedName>
        <fullName evidence="1">Uncharacterized protein</fullName>
    </submittedName>
</protein>
<comment type="caution">
    <text evidence="1">The sequence shown here is derived from an EMBL/GenBank/DDBJ whole genome shotgun (WGS) entry which is preliminary data.</text>
</comment>
<sequence length="169" mass="19359">MSILLDRKMASTLQSLPNELKQKIIAKIDKSPEHESDELLTEGVRDVLNLRLVSHDLRDNSAFAFEALFAEITIHLHPRSFVLLVAIASHDKLQKAVRNLFITTNYFAEFHLLNYAHNEQFDIKERPELSATHNELIAEQEAFWESGESIPKLAQALIALENCRGCWDH</sequence>
<dbReference type="EMBL" id="MU007135">
    <property type="protein sequence ID" value="KAF2417690.1"/>
    <property type="molecule type" value="Genomic_DNA"/>
</dbReference>
<dbReference type="Proteomes" id="UP000800235">
    <property type="component" value="Unassembled WGS sequence"/>
</dbReference>
<dbReference type="OrthoDB" id="3935103at2759"/>
<evidence type="ECO:0000313" key="1">
    <source>
        <dbReference type="EMBL" id="KAF2417690.1"/>
    </source>
</evidence>
<proteinExistence type="predicted"/>